<protein>
    <submittedName>
        <fullName evidence="8">Pyridoxal-dependent decarboxylase conserved domain-containing protein</fullName>
    </submittedName>
</protein>
<evidence type="ECO:0000256" key="2">
    <source>
        <dbReference type="ARBA" id="ARBA00009533"/>
    </source>
</evidence>
<accession>A0A0V1PZR4</accession>
<comment type="caution">
    <text evidence="8">The sequence shown here is derived from an EMBL/GenBank/DDBJ whole genome shotgun (WGS) entry which is preliminary data.</text>
</comment>
<name>A0A0V1PZR4_9ASCO</name>
<feature type="modified residue" description="N6-(pyridoxal phosphate)lysine" evidence="6">
    <location>
        <position position="313"/>
    </location>
</feature>
<reference evidence="8 9" key="1">
    <citation type="submission" date="2015-11" db="EMBL/GenBank/DDBJ databases">
        <title>The genome of Debaryomyces fabryi.</title>
        <authorList>
            <person name="Tafer H."/>
            <person name="Lopandic K."/>
        </authorList>
    </citation>
    <scope>NUCLEOTIDE SEQUENCE [LARGE SCALE GENOMIC DNA]</scope>
    <source>
        <strain evidence="8 9">CBS 789</strain>
    </source>
</reference>
<keyword evidence="3" id="KW-0210">Decarboxylase</keyword>
<dbReference type="AlphaFoldDB" id="A0A0V1PZR4"/>
<comment type="similarity">
    <text evidence="2 7">Belongs to the group II decarboxylase family.</text>
</comment>
<dbReference type="GO" id="GO:0019752">
    <property type="term" value="P:carboxylic acid metabolic process"/>
    <property type="evidence" value="ECO:0007669"/>
    <property type="project" value="InterPro"/>
</dbReference>
<dbReference type="Gene3D" id="3.40.640.10">
    <property type="entry name" value="Type I PLP-dependent aspartate aminotransferase-like (Major domain)"/>
    <property type="match status" value="1"/>
</dbReference>
<dbReference type="PANTHER" id="PTHR45677:SF8">
    <property type="entry name" value="CYSTEINE SULFINIC ACID DECARBOXYLASE"/>
    <property type="match status" value="1"/>
</dbReference>
<dbReference type="SUPFAM" id="SSF53383">
    <property type="entry name" value="PLP-dependent transferases"/>
    <property type="match status" value="1"/>
</dbReference>
<keyword evidence="9" id="KW-1185">Reference proteome</keyword>
<dbReference type="GO" id="GO:0030170">
    <property type="term" value="F:pyridoxal phosphate binding"/>
    <property type="evidence" value="ECO:0007669"/>
    <property type="project" value="InterPro"/>
</dbReference>
<evidence type="ECO:0000256" key="7">
    <source>
        <dbReference type="RuleBase" id="RU000382"/>
    </source>
</evidence>
<dbReference type="InterPro" id="IPR015421">
    <property type="entry name" value="PyrdxlP-dep_Trfase_major"/>
</dbReference>
<gene>
    <name evidence="8" type="ORF">AC631_02490</name>
</gene>
<dbReference type="RefSeq" id="XP_015467847.1">
    <property type="nucleotide sequence ID" value="XM_015611320.1"/>
</dbReference>
<evidence type="ECO:0000256" key="5">
    <source>
        <dbReference type="ARBA" id="ARBA00023239"/>
    </source>
</evidence>
<proteinExistence type="inferred from homology"/>
<dbReference type="Proteomes" id="UP000054251">
    <property type="component" value="Unassembled WGS sequence"/>
</dbReference>
<dbReference type="OrthoDB" id="2161780at2759"/>
<evidence type="ECO:0000313" key="8">
    <source>
        <dbReference type="EMBL" id="KSA01745.1"/>
    </source>
</evidence>
<dbReference type="GeneID" id="26839499"/>
<organism evidence="8 9">
    <name type="scientific">Debaryomyces fabryi</name>
    <dbReference type="NCBI Taxonomy" id="58627"/>
    <lineage>
        <taxon>Eukaryota</taxon>
        <taxon>Fungi</taxon>
        <taxon>Dikarya</taxon>
        <taxon>Ascomycota</taxon>
        <taxon>Saccharomycotina</taxon>
        <taxon>Pichiomycetes</taxon>
        <taxon>Debaryomycetaceae</taxon>
        <taxon>Debaryomyces</taxon>
    </lineage>
</organism>
<dbReference type="Pfam" id="PF00282">
    <property type="entry name" value="Pyridoxal_deC"/>
    <property type="match status" value="1"/>
</dbReference>
<keyword evidence="4 6" id="KW-0663">Pyridoxal phosphate</keyword>
<keyword evidence="5 7" id="KW-0456">Lyase</keyword>
<dbReference type="InterPro" id="IPR015424">
    <property type="entry name" value="PyrdxlP-dep_Trfase"/>
</dbReference>
<dbReference type="PANTHER" id="PTHR45677">
    <property type="entry name" value="GLUTAMATE DECARBOXYLASE-RELATED"/>
    <property type="match status" value="1"/>
</dbReference>
<dbReference type="GO" id="GO:0016831">
    <property type="term" value="F:carboxy-lyase activity"/>
    <property type="evidence" value="ECO:0007669"/>
    <property type="project" value="UniProtKB-KW"/>
</dbReference>
<sequence length="506" mass="56854">MTKISSDIESDRVAELDKLLSLIKPKILEYIDKADPNSSNYEIDSLGKYHSPEFLKKEFTNDKELDNGIKGDYEKLSNTVDQVLKYSVNTWNPGFLDKLYASNNPIGVISDLILSILNTNSHVYTVSPALSVLENYIGRKYAQLFFDDDKETCGGLTFSGGSWSNITSMQIARALKYPDTKENGNGDYKFAIYTSEHCHYSVIKGAILLGLGSLNVFKIKILPDGSMDVNDLSKVIENSIEQGYTPLYINGTAGTTVFGSYDPFEEISKIAKKFDCWFHIDGSWGGNVVFSETHKSKMKGSRLANSITVNPHKMLGIPATCSFLLLPHVLHFQKSLSLSAPYLFHGRESDDDSIENYDLADGTMGCGRRADSFKFYMGWLYYGTEGFAGRVDHAFAIAKDFVEKISKNPKFKLVIGSEKELPACLQVCFYYRPSDYTDHDNTEITRFISRELHKRGRYLVDFSPNPTDKGNEGEFFRVVFNSPTLTDKVVDDLINSIIEVGAEYKK</sequence>
<evidence type="ECO:0000256" key="1">
    <source>
        <dbReference type="ARBA" id="ARBA00001933"/>
    </source>
</evidence>
<evidence type="ECO:0000256" key="6">
    <source>
        <dbReference type="PIRSR" id="PIRSR602129-50"/>
    </source>
</evidence>
<evidence type="ECO:0000256" key="4">
    <source>
        <dbReference type="ARBA" id="ARBA00022898"/>
    </source>
</evidence>
<evidence type="ECO:0000256" key="3">
    <source>
        <dbReference type="ARBA" id="ARBA00022793"/>
    </source>
</evidence>
<dbReference type="EMBL" id="LMYN01000044">
    <property type="protein sequence ID" value="KSA01745.1"/>
    <property type="molecule type" value="Genomic_DNA"/>
</dbReference>
<evidence type="ECO:0000313" key="9">
    <source>
        <dbReference type="Proteomes" id="UP000054251"/>
    </source>
</evidence>
<comment type="cofactor">
    <cofactor evidence="1 6 7">
        <name>pyridoxal 5'-phosphate</name>
        <dbReference type="ChEBI" id="CHEBI:597326"/>
    </cofactor>
</comment>
<dbReference type="InterPro" id="IPR002129">
    <property type="entry name" value="PyrdxlP-dep_de-COase"/>
</dbReference>
<dbReference type="Gene3D" id="3.90.1150.170">
    <property type="match status" value="1"/>
</dbReference>
<dbReference type="GO" id="GO:0005737">
    <property type="term" value="C:cytoplasm"/>
    <property type="evidence" value="ECO:0007669"/>
    <property type="project" value="TreeGrafter"/>
</dbReference>